<evidence type="ECO:0000259" key="17">
    <source>
        <dbReference type="PROSITE" id="PS52004"/>
    </source>
</evidence>
<keyword evidence="8" id="KW-0443">Lipid metabolism</keyword>
<dbReference type="Gene3D" id="3.40.47.10">
    <property type="match status" value="1"/>
</dbReference>
<dbReference type="Pfam" id="PF00109">
    <property type="entry name" value="ketoacyl-synt"/>
    <property type="match status" value="1"/>
</dbReference>
<comment type="similarity">
    <text evidence="2 14 16">Belongs to the thiolase-like superfamily. Beta-ketoacyl-ACP synthases family.</text>
</comment>
<keyword evidence="9 14" id="KW-0275">Fatty acid biosynthesis</keyword>
<evidence type="ECO:0000256" key="5">
    <source>
        <dbReference type="ARBA" id="ARBA00022516"/>
    </source>
</evidence>
<feature type="active site" description="For beta-ketoacyl synthase activity" evidence="15">
    <location>
        <position position="164"/>
    </location>
</feature>
<dbReference type="AlphaFoldDB" id="A0A926EGX0"/>
<evidence type="ECO:0000256" key="12">
    <source>
        <dbReference type="ARBA" id="ARBA00047318"/>
    </source>
</evidence>
<evidence type="ECO:0000256" key="2">
    <source>
        <dbReference type="ARBA" id="ARBA00008467"/>
    </source>
</evidence>
<dbReference type="EMBL" id="JACRSY010000016">
    <property type="protein sequence ID" value="MBC8580078.1"/>
    <property type="molecule type" value="Genomic_DNA"/>
</dbReference>
<dbReference type="SUPFAM" id="SSF53901">
    <property type="entry name" value="Thiolase-like"/>
    <property type="match status" value="2"/>
</dbReference>
<keyword evidence="6 14" id="KW-0808">Transferase</keyword>
<dbReference type="SMART" id="SM00825">
    <property type="entry name" value="PKS_KS"/>
    <property type="match status" value="1"/>
</dbReference>
<dbReference type="NCBIfam" id="TIGR03150">
    <property type="entry name" value="fabF"/>
    <property type="match status" value="1"/>
</dbReference>
<dbReference type="InterPro" id="IPR014031">
    <property type="entry name" value="Ketoacyl_synth_C"/>
</dbReference>
<dbReference type="CDD" id="cd00834">
    <property type="entry name" value="KAS_I_II"/>
    <property type="match status" value="1"/>
</dbReference>
<evidence type="ECO:0000256" key="3">
    <source>
        <dbReference type="ARBA" id="ARBA00012356"/>
    </source>
</evidence>
<name>A0A926EGX0_9FIRM</name>
<gene>
    <name evidence="18" type="primary">fabF</name>
    <name evidence="18" type="ORF">H8718_11150</name>
</gene>
<comment type="caution">
    <text evidence="18">The sequence shown here is derived from an EMBL/GenBank/DDBJ whole genome shotgun (WGS) entry which is preliminary data.</text>
</comment>
<evidence type="ECO:0000313" key="19">
    <source>
        <dbReference type="Proteomes" id="UP000655830"/>
    </source>
</evidence>
<dbReference type="InterPro" id="IPR020841">
    <property type="entry name" value="PKS_Beta-ketoAc_synthase_dom"/>
</dbReference>
<keyword evidence="10 14" id="KW-0012">Acyltransferase</keyword>
<evidence type="ECO:0000256" key="6">
    <source>
        <dbReference type="ARBA" id="ARBA00022679"/>
    </source>
</evidence>
<keyword evidence="7" id="KW-0276">Fatty acid metabolism</keyword>
<evidence type="ECO:0000256" key="9">
    <source>
        <dbReference type="ARBA" id="ARBA00023160"/>
    </source>
</evidence>
<accession>A0A926EGX0</accession>
<dbReference type="InterPro" id="IPR014030">
    <property type="entry name" value="Ketoacyl_synth_N"/>
</dbReference>
<evidence type="ECO:0000256" key="16">
    <source>
        <dbReference type="RuleBase" id="RU003694"/>
    </source>
</evidence>
<comment type="function">
    <text evidence="11 14">Involved in the type II fatty acid elongation cycle. Catalyzes the elongation of a wide range of acyl-ACP by the addition of two carbons from malonyl-ACP to an acyl acceptor. Can efficiently catalyze the conversion of palmitoleoyl-ACP (cis-hexadec-9-enoyl-ACP) to cis-vaccenoyl-ACP (cis-octadec-11-enoyl-ACP), an essential step in the thermal regulation of fatty acid composition.</text>
</comment>
<evidence type="ECO:0000256" key="4">
    <source>
        <dbReference type="ARBA" id="ARBA00014657"/>
    </source>
</evidence>
<comment type="pathway">
    <text evidence="1 14">Lipid metabolism; fatty acid biosynthesis.</text>
</comment>
<dbReference type="InterPro" id="IPR016039">
    <property type="entry name" value="Thiolase-like"/>
</dbReference>
<dbReference type="InterPro" id="IPR000794">
    <property type="entry name" value="Beta-ketoacyl_synthase"/>
</dbReference>
<dbReference type="Pfam" id="PF02801">
    <property type="entry name" value="Ketoacyl-synt_C"/>
    <property type="match status" value="1"/>
</dbReference>
<dbReference type="InterPro" id="IPR017568">
    <property type="entry name" value="3-oxoacyl-ACP_synth-2"/>
</dbReference>
<evidence type="ECO:0000256" key="14">
    <source>
        <dbReference type="PIRNR" id="PIRNR000447"/>
    </source>
</evidence>
<sequence>MQNRVVITGIGVVSPLGNTKEEFWNNLKEGVCGINRISKFELTEGYDVTLAAEVKDFDASKYIEKREVRRLDLFSQYAIYAAKEALQDAGIDMAEEDATKVGVIVGSGIGGLGTIESGMKTLLERGPKRVSPLFIPMVISNMGAGNVAIYTGAKGICTSMVTACATGTHCIGEAYRALQKGTNNVILAGGAEASITPMGIASFQSLTALSKSEDPKRASIPFDKERNGFVMGEGAGIVVMETLEHALNRGANILAEVVGYGATGDAYHITSPDPEGEGAARAMAEAINEAGITPDAVGYINAHGTSTEYNDKFETLAIKKVFGEDTKVAISSTKSMTGHLLGAAGAVEVIAIAKALEEGFIPPTIGYEVPDEECDLDYVPNIGRVAELEYALSNSLGFGGHNGTILLKKWKGEV</sequence>
<dbReference type="NCBIfam" id="NF005589">
    <property type="entry name" value="PRK07314.1"/>
    <property type="match status" value="1"/>
</dbReference>
<dbReference type="Proteomes" id="UP000655830">
    <property type="component" value="Unassembled WGS sequence"/>
</dbReference>
<dbReference type="FunFam" id="3.40.47.10:FF:000009">
    <property type="entry name" value="3-oxoacyl-[acyl-carrier-protein] synthase 2"/>
    <property type="match status" value="1"/>
</dbReference>
<organism evidence="18 19">
    <name type="scientific">Zhenhengia yiwuensis</name>
    <dbReference type="NCBI Taxonomy" id="2763666"/>
    <lineage>
        <taxon>Bacteria</taxon>
        <taxon>Bacillati</taxon>
        <taxon>Bacillota</taxon>
        <taxon>Clostridia</taxon>
        <taxon>Lachnospirales</taxon>
        <taxon>Lachnospiraceae</taxon>
        <taxon>Zhenhengia</taxon>
    </lineage>
</organism>
<evidence type="ECO:0000256" key="10">
    <source>
        <dbReference type="ARBA" id="ARBA00023315"/>
    </source>
</evidence>
<dbReference type="PIRSF" id="PIRSF000447">
    <property type="entry name" value="KAS_II"/>
    <property type="match status" value="1"/>
</dbReference>
<comment type="catalytic activity">
    <reaction evidence="13 14">
        <text>a fatty acyl-[ACP] + malonyl-[ACP] + H(+) = a 3-oxoacyl-[ACP] + holo-[ACP] + CO2</text>
        <dbReference type="Rhea" id="RHEA:22836"/>
        <dbReference type="Rhea" id="RHEA-COMP:9623"/>
        <dbReference type="Rhea" id="RHEA-COMP:9685"/>
        <dbReference type="Rhea" id="RHEA-COMP:9916"/>
        <dbReference type="Rhea" id="RHEA-COMP:14125"/>
        <dbReference type="ChEBI" id="CHEBI:15378"/>
        <dbReference type="ChEBI" id="CHEBI:16526"/>
        <dbReference type="ChEBI" id="CHEBI:64479"/>
        <dbReference type="ChEBI" id="CHEBI:78449"/>
        <dbReference type="ChEBI" id="CHEBI:78776"/>
        <dbReference type="ChEBI" id="CHEBI:138651"/>
    </reaction>
</comment>
<dbReference type="RefSeq" id="WP_177672046.1">
    <property type="nucleotide sequence ID" value="NZ_JACRSY010000016.1"/>
</dbReference>
<dbReference type="GO" id="GO:0006633">
    <property type="term" value="P:fatty acid biosynthetic process"/>
    <property type="evidence" value="ECO:0007669"/>
    <property type="project" value="UniProtKB-UniRule"/>
</dbReference>
<dbReference type="PANTHER" id="PTHR11712:SF336">
    <property type="entry name" value="3-OXOACYL-[ACYL-CARRIER-PROTEIN] SYNTHASE, MITOCHONDRIAL"/>
    <property type="match status" value="1"/>
</dbReference>
<evidence type="ECO:0000256" key="1">
    <source>
        <dbReference type="ARBA" id="ARBA00005194"/>
    </source>
</evidence>
<dbReference type="InterPro" id="IPR018201">
    <property type="entry name" value="Ketoacyl_synth_AS"/>
</dbReference>
<dbReference type="PANTHER" id="PTHR11712">
    <property type="entry name" value="POLYKETIDE SYNTHASE-RELATED"/>
    <property type="match status" value="1"/>
</dbReference>
<keyword evidence="19" id="KW-1185">Reference proteome</keyword>
<evidence type="ECO:0000256" key="11">
    <source>
        <dbReference type="ARBA" id="ARBA00024006"/>
    </source>
</evidence>
<evidence type="ECO:0000256" key="8">
    <source>
        <dbReference type="ARBA" id="ARBA00023098"/>
    </source>
</evidence>
<evidence type="ECO:0000256" key="15">
    <source>
        <dbReference type="PIRSR" id="PIRSR000447-1"/>
    </source>
</evidence>
<keyword evidence="5 14" id="KW-0444">Lipid biosynthesis</keyword>
<proteinExistence type="inferred from homology"/>
<reference evidence="18" key="1">
    <citation type="submission" date="2020-08" db="EMBL/GenBank/DDBJ databases">
        <title>Genome public.</title>
        <authorList>
            <person name="Liu C."/>
            <person name="Sun Q."/>
        </authorList>
    </citation>
    <scope>NUCLEOTIDE SEQUENCE</scope>
    <source>
        <strain evidence="18">NSJ-12</strain>
    </source>
</reference>
<comment type="catalytic activity">
    <reaction evidence="12 14">
        <text>(9Z)-hexadecenoyl-[ACP] + malonyl-[ACP] + H(+) = 3-oxo-(11Z)-octadecenoyl-[ACP] + holo-[ACP] + CO2</text>
        <dbReference type="Rhea" id="RHEA:55040"/>
        <dbReference type="Rhea" id="RHEA-COMP:9623"/>
        <dbReference type="Rhea" id="RHEA-COMP:9685"/>
        <dbReference type="Rhea" id="RHEA-COMP:10800"/>
        <dbReference type="Rhea" id="RHEA-COMP:14074"/>
        <dbReference type="ChEBI" id="CHEBI:15378"/>
        <dbReference type="ChEBI" id="CHEBI:16526"/>
        <dbReference type="ChEBI" id="CHEBI:64479"/>
        <dbReference type="ChEBI" id="CHEBI:78449"/>
        <dbReference type="ChEBI" id="CHEBI:83989"/>
        <dbReference type="ChEBI" id="CHEBI:138538"/>
        <dbReference type="EC" id="2.3.1.179"/>
    </reaction>
</comment>
<evidence type="ECO:0000256" key="13">
    <source>
        <dbReference type="ARBA" id="ARBA00047659"/>
    </source>
</evidence>
<feature type="domain" description="Ketosynthase family 3 (KS3)" evidence="17">
    <location>
        <begin position="2"/>
        <end position="409"/>
    </location>
</feature>
<evidence type="ECO:0000313" key="18">
    <source>
        <dbReference type="EMBL" id="MBC8580078.1"/>
    </source>
</evidence>
<dbReference type="EC" id="2.3.1.179" evidence="3 14"/>
<dbReference type="GO" id="GO:0005829">
    <property type="term" value="C:cytosol"/>
    <property type="evidence" value="ECO:0007669"/>
    <property type="project" value="TreeGrafter"/>
</dbReference>
<dbReference type="GO" id="GO:0004315">
    <property type="term" value="F:3-oxoacyl-[acyl-carrier-protein] synthase activity"/>
    <property type="evidence" value="ECO:0007669"/>
    <property type="project" value="UniProtKB-UniRule"/>
</dbReference>
<dbReference type="PROSITE" id="PS52004">
    <property type="entry name" value="KS3_2"/>
    <property type="match status" value="1"/>
</dbReference>
<dbReference type="PROSITE" id="PS00606">
    <property type="entry name" value="KS3_1"/>
    <property type="match status" value="1"/>
</dbReference>
<evidence type="ECO:0000256" key="7">
    <source>
        <dbReference type="ARBA" id="ARBA00022832"/>
    </source>
</evidence>
<protein>
    <recommendedName>
        <fullName evidence="4 14">3-oxoacyl-[acyl-carrier-protein] synthase 2</fullName>
        <ecNumber evidence="3 14">2.3.1.179</ecNumber>
    </recommendedName>
</protein>